<comment type="caution">
    <text evidence="7">The sequence shown here is derived from an EMBL/GenBank/DDBJ whole genome shotgun (WGS) entry which is preliminary data.</text>
</comment>
<reference evidence="7 8" key="1">
    <citation type="submission" date="2016-11" db="EMBL/GenBank/DDBJ databases">
        <title>The macronuclear genome of Stentor coeruleus: a giant cell with tiny introns.</title>
        <authorList>
            <person name="Slabodnick M."/>
            <person name="Ruby J.G."/>
            <person name="Reiff S.B."/>
            <person name="Swart E.C."/>
            <person name="Gosai S."/>
            <person name="Prabakaran S."/>
            <person name="Witkowska E."/>
            <person name="Larue G.E."/>
            <person name="Fisher S."/>
            <person name="Freeman R.M."/>
            <person name="Gunawardena J."/>
            <person name="Chu W."/>
            <person name="Stover N.A."/>
            <person name="Gregory B.D."/>
            <person name="Nowacki M."/>
            <person name="Derisi J."/>
            <person name="Roy S.W."/>
            <person name="Marshall W.F."/>
            <person name="Sood P."/>
        </authorList>
    </citation>
    <scope>NUCLEOTIDE SEQUENCE [LARGE SCALE GENOMIC DNA]</scope>
    <source>
        <strain evidence="7">WM001</strain>
    </source>
</reference>
<dbReference type="Gene3D" id="3.40.640.10">
    <property type="entry name" value="Type I PLP-dependent aspartate aminotransferase-like (Major domain)"/>
    <property type="match status" value="1"/>
</dbReference>
<evidence type="ECO:0000259" key="6">
    <source>
        <dbReference type="Pfam" id="PF00155"/>
    </source>
</evidence>
<feature type="domain" description="Aminotransferase class I/classII large" evidence="6">
    <location>
        <begin position="29"/>
        <end position="388"/>
    </location>
</feature>
<accession>A0A1R2BLV3</accession>
<dbReference type="EMBL" id="MPUH01000555">
    <property type="protein sequence ID" value="OMJ77809.1"/>
    <property type="molecule type" value="Genomic_DNA"/>
</dbReference>
<dbReference type="Gene3D" id="3.90.1150.10">
    <property type="entry name" value="Aspartate Aminotransferase, domain 1"/>
    <property type="match status" value="1"/>
</dbReference>
<keyword evidence="5" id="KW-0663">Pyridoxal phosphate</keyword>
<evidence type="ECO:0000313" key="8">
    <source>
        <dbReference type="Proteomes" id="UP000187209"/>
    </source>
</evidence>
<dbReference type="InterPro" id="IPR004839">
    <property type="entry name" value="Aminotransferase_I/II_large"/>
</dbReference>
<dbReference type="PANTHER" id="PTHR43807:SF20">
    <property type="entry name" value="FI04487P"/>
    <property type="match status" value="1"/>
</dbReference>
<evidence type="ECO:0000256" key="2">
    <source>
        <dbReference type="ARBA" id="ARBA00007441"/>
    </source>
</evidence>
<dbReference type="InterPro" id="IPR015422">
    <property type="entry name" value="PyrdxlP-dep_Trfase_small"/>
</dbReference>
<evidence type="ECO:0000256" key="4">
    <source>
        <dbReference type="ARBA" id="ARBA00022679"/>
    </source>
</evidence>
<dbReference type="GO" id="GO:0016212">
    <property type="term" value="F:kynurenine-oxoglutarate transaminase activity"/>
    <property type="evidence" value="ECO:0007669"/>
    <property type="project" value="TreeGrafter"/>
</dbReference>
<dbReference type="AlphaFoldDB" id="A0A1R2BLV3"/>
<dbReference type="FunFam" id="3.40.640.10:FF:000024">
    <property type="entry name" value="Kynurenine--oxoglutarate transaminase 3"/>
    <property type="match status" value="1"/>
</dbReference>
<dbReference type="InterPro" id="IPR015421">
    <property type="entry name" value="PyrdxlP-dep_Trfase_major"/>
</dbReference>
<sequence>MWKKISNSLNNFQYTVWTEFTPLAIKHQAINLGQGFPNFQCPQFVKNALAEAANSNENQYCRPAGVPMLVEEIARVYGAKHNRKIDPMTEVAVCYGASEALLNATMSILNPGDEVIVVDPSFDIYIPQICISGGIPIRVSLVPPNDDVSSWTIDFDKLEAAFTTKTKLFLFNTPNNPIGKVYTKEELEKIGRILEKWPNVGIIADEVYEHVIFDKRVHMSLADVGNLWERSLTLSSAGKLFSVTGWKTGWAVGGPDMIKNMVVSKLWSSFCSNTVCQGAVARSLRIADQEFEGYSNYYEWICKQYEDKRERMKHILYNSNVIKVQPLLAEGGFFLVGKIMNDGDFIPKQYREGATLDFAFCRWLTVEHKITAIPCSVFFSESNSHFGTNFVRFALCKEFSDYDKVEKILIRN</sequence>
<dbReference type="InterPro" id="IPR051326">
    <property type="entry name" value="Kynurenine-oxoglutarate_AT"/>
</dbReference>
<keyword evidence="3" id="KW-0032">Aminotransferase</keyword>
<dbReference type="Proteomes" id="UP000187209">
    <property type="component" value="Unassembled WGS sequence"/>
</dbReference>
<keyword evidence="8" id="KW-1185">Reference proteome</keyword>
<comment type="similarity">
    <text evidence="2">Belongs to the class-I pyridoxal-phosphate-dependent aminotransferase family.</text>
</comment>
<evidence type="ECO:0000256" key="5">
    <source>
        <dbReference type="ARBA" id="ARBA00022898"/>
    </source>
</evidence>
<name>A0A1R2BLV3_9CILI</name>
<dbReference type="GO" id="GO:0005739">
    <property type="term" value="C:mitochondrion"/>
    <property type="evidence" value="ECO:0007669"/>
    <property type="project" value="TreeGrafter"/>
</dbReference>
<comment type="cofactor">
    <cofactor evidence="1">
        <name>pyridoxal 5'-phosphate</name>
        <dbReference type="ChEBI" id="CHEBI:597326"/>
    </cofactor>
</comment>
<evidence type="ECO:0000313" key="7">
    <source>
        <dbReference type="EMBL" id="OMJ77809.1"/>
    </source>
</evidence>
<dbReference type="Pfam" id="PF00155">
    <property type="entry name" value="Aminotran_1_2"/>
    <property type="match status" value="1"/>
</dbReference>
<evidence type="ECO:0000256" key="1">
    <source>
        <dbReference type="ARBA" id="ARBA00001933"/>
    </source>
</evidence>
<dbReference type="InterPro" id="IPR015424">
    <property type="entry name" value="PyrdxlP-dep_Trfase"/>
</dbReference>
<dbReference type="PANTHER" id="PTHR43807">
    <property type="entry name" value="FI04487P"/>
    <property type="match status" value="1"/>
</dbReference>
<protein>
    <recommendedName>
        <fullName evidence="6">Aminotransferase class I/classII large domain-containing protein</fullName>
    </recommendedName>
</protein>
<keyword evidence="4" id="KW-0808">Transferase</keyword>
<organism evidence="7 8">
    <name type="scientific">Stentor coeruleus</name>
    <dbReference type="NCBI Taxonomy" id="5963"/>
    <lineage>
        <taxon>Eukaryota</taxon>
        <taxon>Sar</taxon>
        <taxon>Alveolata</taxon>
        <taxon>Ciliophora</taxon>
        <taxon>Postciliodesmatophora</taxon>
        <taxon>Heterotrichea</taxon>
        <taxon>Heterotrichida</taxon>
        <taxon>Stentoridae</taxon>
        <taxon>Stentor</taxon>
    </lineage>
</organism>
<dbReference type="OrthoDB" id="2414662at2759"/>
<evidence type="ECO:0000256" key="3">
    <source>
        <dbReference type="ARBA" id="ARBA00022576"/>
    </source>
</evidence>
<dbReference type="CDD" id="cd00609">
    <property type="entry name" value="AAT_like"/>
    <property type="match status" value="1"/>
</dbReference>
<dbReference type="GO" id="GO:0030170">
    <property type="term" value="F:pyridoxal phosphate binding"/>
    <property type="evidence" value="ECO:0007669"/>
    <property type="project" value="InterPro"/>
</dbReference>
<dbReference type="SUPFAM" id="SSF53383">
    <property type="entry name" value="PLP-dependent transferases"/>
    <property type="match status" value="1"/>
</dbReference>
<gene>
    <name evidence="7" type="ORF">SteCoe_22513</name>
</gene>
<proteinExistence type="inferred from homology"/>